<protein>
    <submittedName>
        <fullName evidence="2">Uncharacterized protein</fullName>
    </submittedName>
</protein>
<accession>A0A1D1W206</accession>
<organism evidence="2 3">
    <name type="scientific">Ramazzottius varieornatus</name>
    <name type="common">Water bear</name>
    <name type="synonym">Tardigrade</name>
    <dbReference type="NCBI Taxonomy" id="947166"/>
    <lineage>
        <taxon>Eukaryota</taxon>
        <taxon>Metazoa</taxon>
        <taxon>Ecdysozoa</taxon>
        <taxon>Tardigrada</taxon>
        <taxon>Eutardigrada</taxon>
        <taxon>Parachela</taxon>
        <taxon>Hypsibioidea</taxon>
        <taxon>Ramazzottiidae</taxon>
        <taxon>Ramazzottius</taxon>
    </lineage>
</organism>
<evidence type="ECO:0000313" key="2">
    <source>
        <dbReference type="EMBL" id="GAV07585.1"/>
    </source>
</evidence>
<feature type="compositionally biased region" description="Polar residues" evidence="1">
    <location>
        <begin position="15"/>
        <end position="29"/>
    </location>
</feature>
<comment type="caution">
    <text evidence="2">The sequence shown here is derived from an EMBL/GenBank/DDBJ whole genome shotgun (WGS) entry which is preliminary data.</text>
</comment>
<keyword evidence="3" id="KW-1185">Reference proteome</keyword>
<dbReference type="AlphaFoldDB" id="A0A1D1W206"/>
<dbReference type="EMBL" id="BDGG01000015">
    <property type="protein sequence ID" value="GAV07585.1"/>
    <property type="molecule type" value="Genomic_DNA"/>
</dbReference>
<evidence type="ECO:0000256" key="1">
    <source>
        <dbReference type="SAM" id="MobiDB-lite"/>
    </source>
</evidence>
<proteinExistence type="predicted"/>
<name>A0A1D1W206_RAMVA</name>
<gene>
    <name evidence="2" type="primary">RvY_17404-1</name>
    <name evidence="2" type="synonym">RvY_17404.1</name>
    <name evidence="2" type="ORF">RvY_17404</name>
</gene>
<feature type="region of interest" description="Disordered" evidence="1">
    <location>
        <begin position="15"/>
        <end position="36"/>
    </location>
</feature>
<evidence type="ECO:0000313" key="3">
    <source>
        <dbReference type="Proteomes" id="UP000186922"/>
    </source>
</evidence>
<sequence>MDEDLENVPLLLGSKYTTNHSTNSDGTGHQDSEGEEEVQFFQKSLDKNRYGAINGENESDFRPYSLSCFGFRHKSLKRYARDLYHWILSRQHQWTDDLRKSHTQIVFPIRHPGNVVPPVARLPAYIPKKVANLSSLEWLILPTKTGLEKCRISAISVQSNPDAWENVQLVVHSMEGGSAQVSGAAVASLIPQGPRIPSVATFSDIRIRRAGSYVLEVRGVLRPHISVIAPVPIHIGKVIENPPWNVPTVKISLGLHSGCPSSSIAEPNLRNSEASYSKQTSEDTFVFFGPLIGLWTSTEALSF</sequence>
<dbReference type="Proteomes" id="UP000186922">
    <property type="component" value="Unassembled WGS sequence"/>
</dbReference>
<reference evidence="2 3" key="1">
    <citation type="journal article" date="2016" name="Nat. Commun.">
        <title>Extremotolerant tardigrade genome and improved radiotolerance of human cultured cells by tardigrade-unique protein.</title>
        <authorList>
            <person name="Hashimoto T."/>
            <person name="Horikawa D.D."/>
            <person name="Saito Y."/>
            <person name="Kuwahara H."/>
            <person name="Kozuka-Hata H."/>
            <person name="Shin-I T."/>
            <person name="Minakuchi Y."/>
            <person name="Ohishi K."/>
            <person name="Motoyama A."/>
            <person name="Aizu T."/>
            <person name="Enomoto A."/>
            <person name="Kondo K."/>
            <person name="Tanaka S."/>
            <person name="Hara Y."/>
            <person name="Koshikawa S."/>
            <person name="Sagara H."/>
            <person name="Miura T."/>
            <person name="Yokobori S."/>
            <person name="Miyagawa K."/>
            <person name="Suzuki Y."/>
            <person name="Kubo T."/>
            <person name="Oyama M."/>
            <person name="Kohara Y."/>
            <person name="Fujiyama A."/>
            <person name="Arakawa K."/>
            <person name="Katayama T."/>
            <person name="Toyoda A."/>
            <person name="Kunieda T."/>
        </authorList>
    </citation>
    <scope>NUCLEOTIDE SEQUENCE [LARGE SCALE GENOMIC DNA]</scope>
    <source>
        <strain evidence="2 3">YOKOZUNA-1</strain>
    </source>
</reference>